<dbReference type="Proteomes" id="UP000091857">
    <property type="component" value="Chromosome 12"/>
</dbReference>
<evidence type="ECO:0000313" key="4">
    <source>
        <dbReference type="Proteomes" id="UP000091857"/>
    </source>
</evidence>
<keyword evidence="2" id="KW-0472">Membrane</keyword>
<dbReference type="AlphaFoldDB" id="A0A2C9USR1"/>
<evidence type="ECO:0008006" key="5">
    <source>
        <dbReference type="Google" id="ProtNLM"/>
    </source>
</evidence>
<evidence type="ECO:0000256" key="2">
    <source>
        <dbReference type="SAM" id="Phobius"/>
    </source>
</evidence>
<dbReference type="OrthoDB" id="6424451at2759"/>
<keyword evidence="2" id="KW-1133">Transmembrane helix</keyword>
<name>A0A2C9USR1_MANES</name>
<evidence type="ECO:0000313" key="3">
    <source>
        <dbReference type="EMBL" id="OAY34500.1"/>
    </source>
</evidence>
<proteinExistence type="inferred from homology"/>
<dbReference type="Gene3D" id="3.20.80.10">
    <property type="entry name" value="Regulatory factor, effector binding domain"/>
    <property type="match status" value="1"/>
</dbReference>
<dbReference type="PROSITE" id="PS51257">
    <property type="entry name" value="PROKAR_LIPOPROTEIN"/>
    <property type="match status" value="1"/>
</dbReference>
<organism evidence="3 4">
    <name type="scientific">Manihot esculenta</name>
    <name type="common">Cassava</name>
    <name type="synonym">Jatropha manihot</name>
    <dbReference type="NCBI Taxonomy" id="3983"/>
    <lineage>
        <taxon>Eukaryota</taxon>
        <taxon>Viridiplantae</taxon>
        <taxon>Streptophyta</taxon>
        <taxon>Embryophyta</taxon>
        <taxon>Tracheophyta</taxon>
        <taxon>Spermatophyta</taxon>
        <taxon>Magnoliopsida</taxon>
        <taxon>eudicotyledons</taxon>
        <taxon>Gunneridae</taxon>
        <taxon>Pentapetalae</taxon>
        <taxon>rosids</taxon>
        <taxon>fabids</taxon>
        <taxon>Malpighiales</taxon>
        <taxon>Euphorbiaceae</taxon>
        <taxon>Crotonoideae</taxon>
        <taxon>Manihoteae</taxon>
        <taxon>Manihot</taxon>
    </lineage>
</organism>
<dbReference type="SUPFAM" id="SSF55136">
    <property type="entry name" value="Probable bacterial effector-binding domain"/>
    <property type="match status" value="1"/>
</dbReference>
<dbReference type="PANTHER" id="PTHR11220:SF36">
    <property type="entry name" value="SOUL HEME-BINDING PROTEIN"/>
    <property type="match status" value="1"/>
</dbReference>
<keyword evidence="4" id="KW-1185">Reference proteome</keyword>
<reference evidence="4" key="1">
    <citation type="journal article" date="2016" name="Nat. Biotechnol.">
        <title>Sequencing wild and cultivated cassava and related species reveals extensive interspecific hybridization and genetic diversity.</title>
        <authorList>
            <person name="Bredeson J.V."/>
            <person name="Lyons J.B."/>
            <person name="Prochnik S.E."/>
            <person name="Wu G.A."/>
            <person name="Ha C.M."/>
            <person name="Edsinger-Gonzales E."/>
            <person name="Grimwood J."/>
            <person name="Schmutz J."/>
            <person name="Rabbi I.Y."/>
            <person name="Egesi C."/>
            <person name="Nauluvula P."/>
            <person name="Lebot V."/>
            <person name="Ndunguru J."/>
            <person name="Mkamilo G."/>
            <person name="Bart R.S."/>
            <person name="Setter T.L."/>
            <person name="Gleadow R.M."/>
            <person name="Kulakow P."/>
            <person name="Ferguson M.E."/>
            <person name="Rounsley S."/>
            <person name="Rokhsar D.S."/>
        </authorList>
    </citation>
    <scope>NUCLEOTIDE SEQUENCE [LARGE SCALE GENOMIC DNA]</scope>
    <source>
        <strain evidence="4">cv. AM560-2</strain>
    </source>
</reference>
<feature type="transmembrane region" description="Helical" evidence="2">
    <location>
        <begin position="21"/>
        <end position="43"/>
    </location>
</feature>
<dbReference type="PANTHER" id="PTHR11220">
    <property type="entry name" value="HEME-BINDING PROTEIN-RELATED"/>
    <property type="match status" value="1"/>
</dbReference>
<dbReference type="Gramene" id="Manes.12G025100.1.v8.1">
    <property type="protein sequence ID" value="Manes.12G025100.1.v8.1.CDS"/>
    <property type="gene ID" value="Manes.12G025100.v8.1"/>
</dbReference>
<evidence type="ECO:0000256" key="1">
    <source>
        <dbReference type="ARBA" id="ARBA00009817"/>
    </source>
</evidence>
<comment type="caution">
    <text evidence="3">The sequence shown here is derived from an EMBL/GenBank/DDBJ whole genome shotgun (WGS) entry which is preliminary data.</text>
</comment>
<gene>
    <name evidence="3" type="ORF">MANES_12G025100v8</name>
</gene>
<protein>
    <recommendedName>
        <fullName evidence="5">SOUL heme-binding protein</fullName>
    </recommendedName>
</protein>
<keyword evidence="2" id="KW-0812">Transmembrane</keyword>
<dbReference type="InterPro" id="IPR011256">
    <property type="entry name" value="Reg_factor_effector_dom_sf"/>
</dbReference>
<accession>A0A2C9USR1</accession>
<dbReference type="Pfam" id="PF04832">
    <property type="entry name" value="SOUL"/>
    <property type="match status" value="1"/>
</dbReference>
<sequence length="228" mass="25536">MSWIFKWVQRSGLASLKMGSSSLILMAVIACFSICNLVLYGLATESPKYEVVHLESDYEIRVYGEVPWISALVHGTSFDKSTREGFHRIYQYIHGANLNSSQFPMTSPVLTSVIRSSSETVYYVKLFLSKGNPPQPSPELNLQLEKWSAQCMAVRKFSGFAEDDNVKKEMEALVASLIARPTANKALDANVSYTIAQYNSSRHLSGRLNEVWIDVSGFNVEGCLPQHR</sequence>
<dbReference type="FunFam" id="3.20.80.10:FF:000002">
    <property type="entry name" value="Heme-binding protein 2"/>
    <property type="match status" value="1"/>
</dbReference>
<dbReference type="EMBL" id="CM004398">
    <property type="protein sequence ID" value="OAY34500.1"/>
    <property type="molecule type" value="Genomic_DNA"/>
</dbReference>
<dbReference type="InterPro" id="IPR006917">
    <property type="entry name" value="SOUL_heme-bd"/>
</dbReference>
<comment type="similarity">
    <text evidence="1">Belongs to the HEBP family.</text>
</comment>